<dbReference type="Gene3D" id="3.40.50.970">
    <property type="match status" value="1"/>
</dbReference>
<dbReference type="Pfam" id="PF02779">
    <property type="entry name" value="Transket_pyr"/>
    <property type="match status" value="1"/>
</dbReference>
<dbReference type="PANTHER" id="PTHR43257:SF2">
    <property type="entry name" value="PYRUVATE DEHYDROGENASE E1 COMPONENT SUBUNIT BETA"/>
    <property type="match status" value="1"/>
</dbReference>
<sequence>MTKAGVKVKEITFLQAISDALSLELERDSEVIMLGEDIGAYGGAFRVTKGFQERFGAERVMDVPLAETALFGVGIGLALMGMRPVVEVQYADFIHCGWDQIVNVAAKMHYRSGEKVPMVIRGPSGAGLRGGPFHSQSPETYFAHTPGLKVVVPSTPYDAKGLMISAIRDNNPVIFFEHKYLYRRIKERVPENDYVLEIGKARIAKEGEDLSIISYGAMLQKSLEAAEAAEKEGIYAEVLDLRTISPLDRESIINTVKKTSKALVVYEPNYSYGVGAEVSATISEHAFEYLDGPVARLASADTPVPYSPPLEDAYLVQTRDILQQIKKLAAY</sequence>
<dbReference type="InterPro" id="IPR033248">
    <property type="entry name" value="Transketolase_C"/>
</dbReference>
<dbReference type="NCBIfam" id="NF006667">
    <property type="entry name" value="PRK09212.1"/>
    <property type="match status" value="1"/>
</dbReference>
<evidence type="ECO:0000256" key="1">
    <source>
        <dbReference type="ARBA" id="ARBA00001964"/>
    </source>
</evidence>
<dbReference type="PANTHER" id="PTHR43257">
    <property type="entry name" value="PYRUVATE DEHYDROGENASE E1 COMPONENT BETA SUBUNIT"/>
    <property type="match status" value="1"/>
</dbReference>
<dbReference type="InterPro" id="IPR029061">
    <property type="entry name" value="THDP-binding"/>
</dbReference>
<comment type="caution">
    <text evidence="5">The sequence shown here is derived from an EMBL/GenBank/DDBJ whole genome shotgun (WGS) entry which is preliminary data.</text>
</comment>
<evidence type="ECO:0000313" key="5">
    <source>
        <dbReference type="EMBL" id="KKN58338.1"/>
    </source>
</evidence>
<evidence type="ECO:0000259" key="4">
    <source>
        <dbReference type="SMART" id="SM00861"/>
    </source>
</evidence>
<dbReference type="Pfam" id="PF02780">
    <property type="entry name" value="Transketolase_C"/>
    <property type="match status" value="1"/>
</dbReference>
<keyword evidence="3" id="KW-0786">Thiamine pyrophosphate</keyword>
<dbReference type="Gene3D" id="3.40.50.920">
    <property type="match status" value="1"/>
</dbReference>
<evidence type="ECO:0000256" key="3">
    <source>
        <dbReference type="ARBA" id="ARBA00023052"/>
    </source>
</evidence>
<dbReference type="SUPFAM" id="SSF52518">
    <property type="entry name" value="Thiamin diphosphate-binding fold (THDP-binding)"/>
    <property type="match status" value="1"/>
</dbReference>
<dbReference type="GO" id="GO:0016491">
    <property type="term" value="F:oxidoreductase activity"/>
    <property type="evidence" value="ECO:0007669"/>
    <property type="project" value="UniProtKB-KW"/>
</dbReference>
<dbReference type="FunFam" id="3.40.50.920:FF:000001">
    <property type="entry name" value="Pyruvate dehydrogenase E1 beta subunit"/>
    <property type="match status" value="1"/>
</dbReference>
<dbReference type="InterPro" id="IPR009014">
    <property type="entry name" value="Transketo_C/PFOR_II"/>
</dbReference>
<dbReference type="AlphaFoldDB" id="A0A0F9UXK1"/>
<dbReference type="SMART" id="SM00861">
    <property type="entry name" value="Transket_pyr"/>
    <property type="match status" value="1"/>
</dbReference>
<accession>A0A0F9UXK1</accession>
<dbReference type="InterPro" id="IPR005475">
    <property type="entry name" value="Transketolase-like_Pyr-bd"/>
</dbReference>
<keyword evidence="2" id="KW-0560">Oxidoreductase</keyword>
<protein>
    <recommendedName>
        <fullName evidence="4">Transketolase-like pyrimidine-binding domain-containing protein</fullName>
    </recommendedName>
</protein>
<comment type="cofactor">
    <cofactor evidence="1">
        <name>thiamine diphosphate</name>
        <dbReference type="ChEBI" id="CHEBI:58937"/>
    </cofactor>
</comment>
<organism evidence="5">
    <name type="scientific">marine sediment metagenome</name>
    <dbReference type="NCBI Taxonomy" id="412755"/>
    <lineage>
        <taxon>unclassified sequences</taxon>
        <taxon>metagenomes</taxon>
        <taxon>ecological metagenomes</taxon>
    </lineage>
</organism>
<name>A0A0F9UXK1_9ZZZZ</name>
<evidence type="ECO:0000256" key="2">
    <source>
        <dbReference type="ARBA" id="ARBA00023002"/>
    </source>
</evidence>
<feature type="domain" description="Transketolase-like pyrimidine-binding" evidence="4">
    <location>
        <begin position="11"/>
        <end position="184"/>
    </location>
</feature>
<dbReference type="FunFam" id="3.40.50.970:FF:000001">
    <property type="entry name" value="Pyruvate dehydrogenase E1 beta subunit"/>
    <property type="match status" value="1"/>
</dbReference>
<gene>
    <name evidence="5" type="ORF">LCGC14_0553180</name>
</gene>
<reference evidence="5" key="1">
    <citation type="journal article" date="2015" name="Nature">
        <title>Complex archaea that bridge the gap between prokaryotes and eukaryotes.</title>
        <authorList>
            <person name="Spang A."/>
            <person name="Saw J.H."/>
            <person name="Jorgensen S.L."/>
            <person name="Zaremba-Niedzwiedzka K."/>
            <person name="Martijn J."/>
            <person name="Lind A.E."/>
            <person name="van Eijk R."/>
            <person name="Schleper C."/>
            <person name="Guy L."/>
            <person name="Ettema T.J."/>
        </authorList>
    </citation>
    <scope>NUCLEOTIDE SEQUENCE</scope>
</reference>
<dbReference type="EMBL" id="LAZR01000766">
    <property type="protein sequence ID" value="KKN58338.1"/>
    <property type="molecule type" value="Genomic_DNA"/>
</dbReference>
<proteinExistence type="predicted"/>
<dbReference type="CDD" id="cd07036">
    <property type="entry name" value="TPP_PYR_E1-PDHc-beta_like"/>
    <property type="match status" value="1"/>
</dbReference>
<dbReference type="SUPFAM" id="SSF52922">
    <property type="entry name" value="TK C-terminal domain-like"/>
    <property type="match status" value="1"/>
</dbReference>